<dbReference type="AlphaFoldDB" id="A0A8H4T246"/>
<gene>
    <name evidence="2" type="ORF">FSARC_13336</name>
</gene>
<accession>A0A8H4T246</accession>
<dbReference type="OrthoDB" id="1731983at2759"/>
<dbReference type="Pfam" id="PF22917">
    <property type="entry name" value="PRISE"/>
    <property type="match status" value="1"/>
</dbReference>
<dbReference type="PANTHER" id="PTHR32487">
    <property type="entry name" value="3-OXO-DELTA(4,5)-STEROID 5-BETA-REDUCTASE"/>
    <property type="match status" value="1"/>
</dbReference>
<feature type="domain" description="PRISE-like Rossmann-fold" evidence="1">
    <location>
        <begin position="29"/>
        <end position="226"/>
    </location>
</feature>
<dbReference type="InterPro" id="IPR036291">
    <property type="entry name" value="NAD(P)-bd_dom_sf"/>
</dbReference>
<organism evidence="2 3">
    <name type="scientific">Fusarium sarcochroum</name>
    <dbReference type="NCBI Taxonomy" id="1208366"/>
    <lineage>
        <taxon>Eukaryota</taxon>
        <taxon>Fungi</taxon>
        <taxon>Dikarya</taxon>
        <taxon>Ascomycota</taxon>
        <taxon>Pezizomycotina</taxon>
        <taxon>Sordariomycetes</taxon>
        <taxon>Hypocreomycetidae</taxon>
        <taxon>Hypocreales</taxon>
        <taxon>Nectriaceae</taxon>
        <taxon>Fusarium</taxon>
        <taxon>Fusarium lateritium species complex</taxon>
    </lineage>
</organism>
<proteinExistence type="predicted"/>
<dbReference type="EMBL" id="JABEXW010000990">
    <property type="protein sequence ID" value="KAF4949915.1"/>
    <property type="molecule type" value="Genomic_DNA"/>
</dbReference>
<dbReference type="Gene3D" id="3.40.50.720">
    <property type="entry name" value="NAD(P)-binding Rossmann-like Domain"/>
    <property type="match status" value="1"/>
</dbReference>
<evidence type="ECO:0000259" key="1">
    <source>
        <dbReference type="Pfam" id="PF22917"/>
    </source>
</evidence>
<dbReference type="PANTHER" id="PTHR32487:SF29">
    <property type="entry name" value="NAD-DEPENDENT EPIMERASE_DEHYDRATASE DOMAIN-CONTAINING PROTEIN"/>
    <property type="match status" value="1"/>
</dbReference>
<protein>
    <recommendedName>
        <fullName evidence="1">PRISE-like Rossmann-fold domain-containing protein</fullName>
    </recommendedName>
</protein>
<comment type="caution">
    <text evidence="2">The sequence shown here is derived from an EMBL/GenBank/DDBJ whole genome shotgun (WGS) entry which is preliminary data.</text>
</comment>
<name>A0A8H4T246_9HYPO</name>
<evidence type="ECO:0000313" key="2">
    <source>
        <dbReference type="EMBL" id="KAF4949915.1"/>
    </source>
</evidence>
<sequence>MSSRLQPLRTSGIFRNLPQFGPGVTGLTAIVCGASGISGFHALRALLDTPRWSRIFVLSRSPLSDKAKSFLSDEQLARITHVSVDLLSSAESIAEKLQHARVTAEYLFYYAYLQPDSVLDPMGPEAAQDLISTNVPMFTNLLEALPLANTVPKRILLQTGGKNYGMHLGRVRTPMVESDPQPRHIADNFYNHQEDLMKAFCDKFPKTAWNMVRPFGIIGSAPNSPLNMFMSFAIYATI</sequence>
<keyword evidence="3" id="KW-1185">Reference proteome</keyword>
<dbReference type="InterPro" id="IPR055222">
    <property type="entry name" value="PRISE-like_Rossmann-fold"/>
</dbReference>
<evidence type="ECO:0000313" key="3">
    <source>
        <dbReference type="Proteomes" id="UP000622797"/>
    </source>
</evidence>
<dbReference type="SUPFAM" id="SSF51735">
    <property type="entry name" value="NAD(P)-binding Rossmann-fold domains"/>
    <property type="match status" value="1"/>
</dbReference>
<reference evidence="2" key="2">
    <citation type="submission" date="2020-05" db="EMBL/GenBank/DDBJ databases">
        <authorList>
            <person name="Kim H.-S."/>
            <person name="Proctor R.H."/>
            <person name="Brown D.W."/>
        </authorList>
    </citation>
    <scope>NUCLEOTIDE SEQUENCE</scope>
    <source>
        <strain evidence="2">NRRL 20472</strain>
    </source>
</reference>
<reference evidence="2" key="1">
    <citation type="journal article" date="2020" name="BMC Genomics">
        <title>Correction to: Identification and distribution of gene clusters required for synthesis of sphingolipid metabolism inhibitors in diverse species of the filamentous fungus Fusarium.</title>
        <authorList>
            <person name="Kim H.S."/>
            <person name="Lohmar J.M."/>
            <person name="Busman M."/>
            <person name="Brown D.W."/>
            <person name="Naumann T.A."/>
            <person name="Divon H.H."/>
            <person name="Lysoe E."/>
            <person name="Uhlig S."/>
            <person name="Proctor R.H."/>
        </authorList>
    </citation>
    <scope>NUCLEOTIDE SEQUENCE</scope>
    <source>
        <strain evidence="2">NRRL 20472</strain>
    </source>
</reference>
<dbReference type="Proteomes" id="UP000622797">
    <property type="component" value="Unassembled WGS sequence"/>
</dbReference>